<dbReference type="Proteomes" id="UP001165089">
    <property type="component" value="Unassembled WGS sequence"/>
</dbReference>
<protein>
    <recommendedName>
        <fullName evidence="5">Helix-turn-helix domain-containing protein</fullName>
    </recommendedName>
</protein>
<dbReference type="PANTHER" id="PTHR34475:SF1">
    <property type="entry name" value="CYTOSKELETON PROTEIN RODZ"/>
    <property type="match status" value="1"/>
</dbReference>
<dbReference type="PANTHER" id="PTHR34475">
    <property type="match status" value="1"/>
</dbReference>
<dbReference type="RefSeq" id="WP_285727773.1">
    <property type="nucleotide sequence ID" value="NZ_BSDD01000007.1"/>
</dbReference>
<proteinExistence type="predicted"/>
<dbReference type="InterPro" id="IPR010982">
    <property type="entry name" value="Lambda_DNA-bd_dom_sf"/>
</dbReference>
<dbReference type="CDD" id="cd00093">
    <property type="entry name" value="HTH_XRE"/>
    <property type="match status" value="1"/>
</dbReference>
<keyword evidence="2" id="KW-0472">Membrane</keyword>
<dbReference type="InterPro" id="IPR050400">
    <property type="entry name" value="Bact_Cytoskel_RodZ"/>
</dbReference>
<reference evidence="3 4" key="1">
    <citation type="journal article" date="2023" name="Antonie Van Leeuwenhoek">
        <title>Mesoterricola silvestris gen. nov., sp. nov., Mesoterricola sediminis sp. nov., Geothrix oryzae sp. nov., Geothrix edaphica sp. nov., Geothrix rubra sp. nov., and Geothrix limicola sp. nov., six novel members of Acidobacteriota isolated from soils.</title>
        <authorList>
            <person name="Itoh H."/>
            <person name="Sugisawa Y."/>
            <person name="Mise K."/>
            <person name="Xu Z."/>
            <person name="Kuniyasu M."/>
            <person name="Ushijima N."/>
            <person name="Kawano K."/>
            <person name="Kobayashi E."/>
            <person name="Shiratori Y."/>
            <person name="Masuda Y."/>
            <person name="Senoo K."/>
        </authorList>
    </citation>
    <scope>NUCLEOTIDE SEQUENCE [LARGE SCALE GENOMIC DNA]</scope>
    <source>
        <strain evidence="3 4">Red803</strain>
    </source>
</reference>
<gene>
    <name evidence="3" type="ORF">GETHPA_29810</name>
</gene>
<dbReference type="Gene3D" id="1.10.260.40">
    <property type="entry name" value="lambda repressor-like DNA-binding domains"/>
    <property type="match status" value="1"/>
</dbReference>
<evidence type="ECO:0008006" key="5">
    <source>
        <dbReference type="Google" id="ProtNLM"/>
    </source>
</evidence>
<evidence type="ECO:0000313" key="4">
    <source>
        <dbReference type="Proteomes" id="UP001165089"/>
    </source>
</evidence>
<sequence length="266" mass="28827">MRHDETVGQLLREARVAKGLSREALAHELKLSLRCLESMESDDWDSLPPGRARPLARQIADRLDVDLDLHTGAFQVVPGSVELVPPDPRQERLERVVMGLLTLASVALVLWLVVPGPSLGRKSAPSFLTGFTRSPLPPPPPPAAGPYPVLGELLPEAPINEQGILVSLRGMDTCEARIEGEDGTHLQHTLRVSEPWRLRVRGPFTLSLDNAGVVGVEVAGVRIQNGVNVGAAWTGRFDAQGHWLKPAPDPLPRTPVPPHVGEPESE</sequence>
<name>A0ABQ5QA04_9BACT</name>
<dbReference type="InterPro" id="IPR001387">
    <property type="entry name" value="Cro/C1-type_HTH"/>
</dbReference>
<dbReference type="SUPFAM" id="SSF47413">
    <property type="entry name" value="lambda repressor-like DNA-binding domains"/>
    <property type="match status" value="1"/>
</dbReference>
<dbReference type="Pfam" id="PF13413">
    <property type="entry name" value="HTH_25"/>
    <property type="match status" value="1"/>
</dbReference>
<evidence type="ECO:0000256" key="1">
    <source>
        <dbReference type="SAM" id="MobiDB-lite"/>
    </source>
</evidence>
<accession>A0ABQ5QA04</accession>
<dbReference type="EMBL" id="BSDD01000007">
    <property type="protein sequence ID" value="GLH71447.1"/>
    <property type="molecule type" value="Genomic_DNA"/>
</dbReference>
<keyword evidence="2" id="KW-0812">Transmembrane</keyword>
<feature type="compositionally biased region" description="Pro residues" evidence="1">
    <location>
        <begin position="247"/>
        <end position="260"/>
    </location>
</feature>
<feature type="region of interest" description="Disordered" evidence="1">
    <location>
        <begin position="243"/>
        <end position="266"/>
    </location>
</feature>
<organism evidence="3 4">
    <name type="scientific">Geothrix rubra</name>
    <dbReference type="NCBI Taxonomy" id="2927977"/>
    <lineage>
        <taxon>Bacteria</taxon>
        <taxon>Pseudomonadati</taxon>
        <taxon>Acidobacteriota</taxon>
        <taxon>Holophagae</taxon>
        <taxon>Holophagales</taxon>
        <taxon>Holophagaceae</taxon>
        <taxon>Geothrix</taxon>
    </lineage>
</organism>
<evidence type="ECO:0000256" key="2">
    <source>
        <dbReference type="SAM" id="Phobius"/>
    </source>
</evidence>
<comment type="caution">
    <text evidence="3">The sequence shown here is derived from an EMBL/GenBank/DDBJ whole genome shotgun (WGS) entry which is preliminary data.</text>
</comment>
<keyword evidence="4" id="KW-1185">Reference proteome</keyword>
<evidence type="ECO:0000313" key="3">
    <source>
        <dbReference type="EMBL" id="GLH71447.1"/>
    </source>
</evidence>
<feature type="transmembrane region" description="Helical" evidence="2">
    <location>
        <begin position="96"/>
        <end position="114"/>
    </location>
</feature>
<keyword evidence="2" id="KW-1133">Transmembrane helix</keyword>